<evidence type="ECO:0000313" key="2">
    <source>
        <dbReference type="EMBL" id="QDU73782.1"/>
    </source>
</evidence>
<dbReference type="OrthoDB" id="285400at2"/>
<dbReference type="Proteomes" id="UP000318626">
    <property type="component" value="Chromosome"/>
</dbReference>
<organism evidence="2 3">
    <name type="scientific">Bremerella volcania</name>
    <dbReference type="NCBI Taxonomy" id="2527984"/>
    <lineage>
        <taxon>Bacteria</taxon>
        <taxon>Pseudomonadati</taxon>
        <taxon>Planctomycetota</taxon>
        <taxon>Planctomycetia</taxon>
        <taxon>Pirellulales</taxon>
        <taxon>Pirellulaceae</taxon>
        <taxon>Bremerella</taxon>
    </lineage>
</organism>
<reference evidence="3" key="1">
    <citation type="submission" date="2019-02" db="EMBL/GenBank/DDBJ databases">
        <title>Deep-cultivation of Planctomycetes and their phenomic and genomic characterization uncovers novel biology.</title>
        <authorList>
            <person name="Wiegand S."/>
            <person name="Jogler M."/>
            <person name="Boedeker C."/>
            <person name="Pinto D."/>
            <person name="Vollmers J."/>
            <person name="Rivas-Marin E."/>
            <person name="Kohn T."/>
            <person name="Peeters S.H."/>
            <person name="Heuer A."/>
            <person name="Rast P."/>
            <person name="Oberbeckmann S."/>
            <person name="Bunk B."/>
            <person name="Jeske O."/>
            <person name="Meyerdierks A."/>
            <person name="Storesund J.E."/>
            <person name="Kallscheuer N."/>
            <person name="Luecker S."/>
            <person name="Lage O.M."/>
            <person name="Pohl T."/>
            <person name="Merkel B.J."/>
            <person name="Hornburger P."/>
            <person name="Mueller R.-W."/>
            <person name="Bruemmer F."/>
            <person name="Labrenz M."/>
            <person name="Spormann A.M."/>
            <person name="Op den Camp H."/>
            <person name="Overmann J."/>
            <person name="Amann R."/>
            <person name="Jetten M.S.M."/>
            <person name="Mascher T."/>
            <person name="Medema M.H."/>
            <person name="Devos D.P."/>
            <person name="Kaster A.-K."/>
            <person name="Ovreas L."/>
            <person name="Rohde M."/>
            <person name="Galperin M.Y."/>
            <person name="Jogler C."/>
        </authorList>
    </citation>
    <scope>NUCLEOTIDE SEQUENCE [LARGE SCALE GENOMIC DNA]</scope>
    <source>
        <strain evidence="3">Pan97</strain>
    </source>
</reference>
<sequence length="88" mass="10280" precursor="true">MRAFTYWLICMLLIGIMACSQAPKDSAEADRPEVLTVEAWKQLDPSIKFDGTTLEKLRMDNKQFRSSRAWSKFYQEEIRPEMTKDQAS</sequence>
<keyword evidence="1" id="KW-0732">Signal</keyword>
<dbReference type="KEGG" id="bvo:Pan97_07820"/>
<dbReference type="PROSITE" id="PS51257">
    <property type="entry name" value="PROKAR_LIPOPROTEIN"/>
    <property type="match status" value="1"/>
</dbReference>
<feature type="signal peptide" evidence="1">
    <location>
        <begin position="1"/>
        <end position="22"/>
    </location>
</feature>
<dbReference type="AlphaFoldDB" id="A0A518C3H8"/>
<name>A0A518C3H8_9BACT</name>
<accession>A0A518C3H8</accession>
<protein>
    <recommendedName>
        <fullName evidence="4">YARHG domain-containing protein</fullName>
    </recommendedName>
</protein>
<proteinExistence type="predicted"/>
<dbReference type="RefSeq" id="WP_144970813.1">
    <property type="nucleotide sequence ID" value="NZ_CP036289.1"/>
</dbReference>
<keyword evidence="3" id="KW-1185">Reference proteome</keyword>
<dbReference type="EMBL" id="CP036289">
    <property type="protein sequence ID" value="QDU73782.1"/>
    <property type="molecule type" value="Genomic_DNA"/>
</dbReference>
<gene>
    <name evidence="2" type="ORF">Pan97_07820</name>
</gene>
<evidence type="ECO:0000256" key="1">
    <source>
        <dbReference type="SAM" id="SignalP"/>
    </source>
</evidence>
<feature type="chain" id="PRO_5021757328" description="YARHG domain-containing protein" evidence="1">
    <location>
        <begin position="23"/>
        <end position="88"/>
    </location>
</feature>
<evidence type="ECO:0000313" key="3">
    <source>
        <dbReference type="Proteomes" id="UP000318626"/>
    </source>
</evidence>
<evidence type="ECO:0008006" key="4">
    <source>
        <dbReference type="Google" id="ProtNLM"/>
    </source>
</evidence>